<dbReference type="PANTHER" id="PTHR34496">
    <property type="entry name" value="GLCNAC TRANSFERASE-RELATED"/>
    <property type="match status" value="1"/>
</dbReference>
<dbReference type="InterPro" id="IPR029044">
    <property type="entry name" value="Nucleotide-diphossugar_trans"/>
</dbReference>
<dbReference type="GeneID" id="45693571"/>
<organism evidence="1 3">
    <name type="scientific">Burkholderia glumae</name>
    <name type="common">Pseudomonas glumae</name>
    <dbReference type="NCBI Taxonomy" id="337"/>
    <lineage>
        <taxon>Bacteria</taxon>
        <taxon>Pseudomonadati</taxon>
        <taxon>Pseudomonadota</taxon>
        <taxon>Betaproteobacteria</taxon>
        <taxon>Burkholderiales</taxon>
        <taxon>Burkholderiaceae</taxon>
        <taxon>Burkholderia</taxon>
    </lineage>
</organism>
<keyword evidence="4" id="KW-1185">Reference proteome</keyword>
<evidence type="ECO:0000313" key="4">
    <source>
        <dbReference type="Proteomes" id="UP001056386"/>
    </source>
</evidence>
<gene>
    <name evidence="1" type="ORF">I6H06_04055</name>
    <name evidence="2" type="ORF">NFI99_00730</name>
</gene>
<name>A0AAP9XXB4_BURGL</name>
<reference evidence="1 3" key="1">
    <citation type="submission" date="2020-12" db="EMBL/GenBank/DDBJ databases">
        <title>FDA dAtabase for Regulatory Grade micrObial Sequences (FDA-ARGOS): Supporting development and validation of Infectious Disease Dx tests.</title>
        <authorList>
            <person name="Minogue T."/>
            <person name="Wolcott M."/>
            <person name="Wasieloski L."/>
            <person name="Aguilar W."/>
            <person name="Moore D."/>
            <person name="Jaissle J."/>
            <person name="Tallon L."/>
            <person name="Sadzewicz L."/>
            <person name="Zhao X."/>
            <person name="Boylan J."/>
            <person name="Ott S."/>
            <person name="Bowen H."/>
            <person name="Vavikolanu K."/>
            <person name="Mehta A."/>
            <person name="Aluvathingal J."/>
            <person name="Nadendla S."/>
            <person name="Yan Y."/>
            <person name="Sichtig H."/>
        </authorList>
    </citation>
    <scope>NUCLEOTIDE SEQUENCE [LARGE SCALE GENOMIC DNA]</scope>
    <source>
        <strain evidence="1 3">FDAARGOS_949</strain>
    </source>
</reference>
<dbReference type="InterPro" id="IPR021067">
    <property type="entry name" value="Glycosyltransferase"/>
</dbReference>
<protein>
    <submittedName>
        <fullName evidence="2">UDP-N-acetylglucosamine-transferase</fullName>
    </submittedName>
</protein>
<dbReference type="SUPFAM" id="SSF53448">
    <property type="entry name" value="Nucleotide-diphospho-sugar transferases"/>
    <property type="match status" value="1"/>
</dbReference>
<dbReference type="RefSeq" id="WP_012733038.1">
    <property type="nucleotide sequence ID" value="NZ_CP021075.1"/>
</dbReference>
<accession>A0AAP9XXB4</accession>
<evidence type="ECO:0000313" key="1">
    <source>
        <dbReference type="EMBL" id="QPQ90912.1"/>
    </source>
</evidence>
<dbReference type="Pfam" id="PF11397">
    <property type="entry name" value="GlcNAc"/>
    <property type="match status" value="1"/>
</dbReference>
<reference evidence="2" key="2">
    <citation type="submission" date="2022-06" db="EMBL/GenBank/DDBJ databases">
        <title>Draft genome sequence of Burkholderia glumae strain GR20004 isolated from rice panicle showing bacterial panicle blight.</title>
        <authorList>
            <person name="Choi S.Y."/>
            <person name="Lee Y.H."/>
        </authorList>
    </citation>
    <scope>NUCLEOTIDE SEQUENCE</scope>
    <source>
        <strain evidence="2">GR20004</strain>
    </source>
</reference>
<dbReference type="Proteomes" id="UP001056386">
    <property type="component" value="Chromosome 2"/>
</dbReference>
<evidence type="ECO:0000313" key="2">
    <source>
        <dbReference type="EMBL" id="USS43052.1"/>
    </source>
</evidence>
<dbReference type="EMBL" id="CP065600">
    <property type="protein sequence ID" value="QPQ90912.1"/>
    <property type="molecule type" value="Genomic_DNA"/>
</dbReference>
<dbReference type="AlphaFoldDB" id="A0AAP9XXB4"/>
<proteinExistence type="predicted"/>
<dbReference type="EMBL" id="CP099583">
    <property type="protein sequence ID" value="USS43052.1"/>
    <property type="molecule type" value="Genomic_DNA"/>
</dbReference>
<dbReference type="PANTHER" id="PTHR34496:SF10">
    <property type="entry name" value="GLCNAC TRANSFERASE"/>
    <property type="match status" value="1"/>
</dbReference>
<sequence length="466" mass="53148">MLGTPAPSPGTIFVQIASYRDPQLIPTLLDLINQARHPGRLRIVVCWQHAADETLGQFGRHGFGGYHRERSGERIVQHLAYRGARVELIDVPHLMSQGACWARNLLQQRYDGERYTLQLDSHHRFIEAWDTLAVEMLESLRDESAKPVLTAYLPKYDPADPSIQDTGEPQIMTFFRFSVEGVVMFRSVRLPDWQRTRPVRARFYSGHFTFADGHFAATVQHDPDYFFLGEEISIAARAFTHGYDLYHPHRLIAWHEYTRRHRVKIWDDHTDEAKARGEISEHWSERNDRAYRRNRALLGVDGTTAEPGQFGRYGLGTARSLADYEAYAGISFAWRGIQRATLHHELPVPDAPRLSEAEWKASLLRANDVRVCLHRGLFDEYAATPGRCGTLSAAVSARVVVHDANGAILHEDAIDAEDLARYRHNDWLDFYASFESALDELPTRYVVELFDEAGDLLSRVGNKVSD</sequence>
<dbReference type="Proteomes" id="UP000594892">
    <property type="component" value="Chromosome 1"/>
</dbReference>
<evidence type="ECO:0000313" key="3">
    <source>
        <dbReference type="Proteomes" id="UP000594892"/>
    </source>
</evidence>